<sequence length="302" mass="34629">MQNEEPAQSPNQAENQSKKSFFQTLFSRFFQGELKDRKDLVEVIRDSEQNELIDQNTREMIEGVIEIAELRVRDIMIPRSQIVFIKSDQDLDSCLDIIIDSAHSRFPVVSDERDNVEGLLLAKDLLKFLRSNAEEFNLKSLLRPAVIVPESKRVDRMLKDFRAERFHMAIVVDEFGGISGVVTIEDILEQIVGDIEDEFDEEDVADIRQLSRHSYAVRALTDIEDFNQQFATHFADEEVDTIGGLVMQAFGYLPVKGEEICLDNINFKVTSADSRRIIQLRVTIPDQQLAEMDKIKETTGEE</sequence>
<protein>
    <recommendedName>
        <fullName evidence="8">Magnesium and cobalt efflux protein CorC</fullName>
    </recommendedName>
</protein>
<dbReference type="InterPro" id="IPR036318">
    <property type="entry name" value="FAD-bd_PCMH-like_sf"/>
</dbReference>
<evidence type="ECO:0000256" key="3">
    <source>
        <dbReference type="ARBA" id="ARBA00022737"/>
    </source>
</evidence>
<evidence type="ECO:0000313" key="11">
    <source>
        <dbReference type="EMBL" id="MDG6894875.1"/>
    </source>
</evidence>
<dbReference type="PROSITE" id="PS51371">
    <property type="entry name" value="CBS"/>
    <property type="match status" value="2"/>
</dbReference>
<dbReference type="Gene3D" id="3.10.580.10">
    <property type="entry name" value="CBS-domain"/>
    <property type="match status" value="1"/>
</dbReference>
<comment type="function">
    <text evidence="7">Plays a role in the transport of magnesium and cobalt ions.</text>
</comment>
<dbReference type="SUPFAM" id="SSF54631">
    <property type="entry name" value="CBS-domain pair"/>
    <property type="match status" value="1"/>
</dbReference>
<dbReference type="EMBL" id="LWID01000001">
    <property type="protein sequence ID" value="MDG6894875.1"/>
    <property type="molecule type" value="Genomic_DNA"/>
</dbReference>
<evidence type="ECO:0000256" key="7">
    <source>
        <dbReference type="ARBA" id="ARBA00037273"/>
    </source>
</evidence>
<comment type="similarity">
    <text evidence="1">Belongs to the UPF0053 family.</text>
</comment>
<dbReference type="SMART" id="SM00116">
    <property type="entry name" value="CBS"/>
    <property type="match status" value="2"/>
</dbReference>
<evidence type="ECO:0000313" key="12">
    <source>
        <dbReference type="Proteomes" id="UP001155500"/>
    </source>
</evidence>
<evidence type="ECO:0000256" key="5">
    <source>
        <dbReference type="ARBA" id="ARBA00023122"/>
    </source>
</evidence>
<accession>A0A9X4P910</accession>
<dbReference type="FunFam" id="3.10.580.10:FF:000002">
    <property type="entry name" value="Magnesium/cobalt efflux protein CorC"/>
    <property type="match status" value="1"/>
</dbReference>
<dbReference type="Pfam" id="PF21917">
    <property type="entry name" value="NMB0537_N"/>
    <property type="match status" value="1"/>
</dbReference>
<reference evidence="11" key="1">
    <citation type="submission" date="2016-03" db="EMBL/GenBank/DDBJ databases">
        <title>Co-evolution between Pasteurellaceae and their hosts.</title>
        <authorList>
            <person name="Hansen M.J."/>
            <person name="Bojesen A.M."/>
            <person name="Planet P."/>
        </authorList>
    </citation>
    <scope>NUCLEOTIDE SEQUENCE</scope>
    <source>
        <strain evidence="11">146/S8/89</strain>
    </source>
</reference>
<organism evidence="11 12">
    <name type="scientific">Volucribacter amazonae</name>
    <dbReference type="NCBI Taxonomy" id="256731"/>
    <lineage>
        <taxon>Bacteria</taxon>
        <taxon>Pseudomonadati</taxon>
        <taxon>Pseudomonadota</taxon>
        <taxon>Gammaproteobacteria</taxon>
        <taxon>Pasteurellales</taxon>
        <taxon>Pasteurellaceae</taxon>
        <taxon>Volucribacter</taxon>
    </lineage>
</organism>
<dbReference type="Proteomes" id="UP001155500">
    <property type="component" value="Unassembled WGS sequence"/>
</dbReference>
<dbReference type="InterPro" id="IPR005170">
    <property type="entry name" value="Transptr-assoc_dom"/>
</dbReference>
<keyword evidence="2" id="KW-0813">Transport</keyword>
<dbReference type="Pfam" id="PF03471">
    <property type="entry name" value="CorC_HlyC"/>
    <property type="match status" value="1"/>
</dbReference>
<dbReference type="Gene3D" id="3.30.465.10">
    <property type="match status" value="1"/>
</dbReference>
<keyword evidence="3" id="KW-0677">Repeat</keyword>
<dbReference type="Pfam" id="PF00571">
    <property type="entry name" value="CBS"/>
    <property type="match status" value="2"/>
</dbReference>
<dbReference type="SUPFAM" id="SSF56176">
    <property type="entry name" value="FAD-binding/transporter-associated domain-like"/>
    <property type="match status" value="1"/>
</dbReference>
<keyword evidence="4" id="KW-0460">Magnesium</keyword>
<keyword evidence="12" id="KW-1185">Reference proteome</keyword>
<keyword evidence="6" id="KW-0170">Cobalt</keyword>
<dbReference type="NCBIfam" id="NF011675">
    <property type="entry name" value="PRK15094.1"/>
    <property type="match status" value="1"/>
</dbReference>
<keyword evidence="5 9" id="KW-0129">CBS domain</keyword>
<dbReference type="SMART" id="SM01091">
    <property type="entry name" value="CorC_HlyC"/>
    <property type="match status" value="1"/>
</dbReference>
<comment type="caution">
    <text evidence="11">The sequence shown here is derived from an EMBL/GenBank/DDBJ whole genome shotgun (WGS) entry which is preliminary data.</text>
</comment>
<feature type="domain" description="CBS" evidence="10">
    <location>
        <begin position="141"/>
        <end position="198"/>
    </location>
</feature>
<dbReference type="AlphaFoldDB" id="A0A9X4P910"/>
<dbReference type="InterPro" id="IPR000644">
    <property type="entry name" value="CBS_dom"/>
</dbReference>
<dbReference type="PANTHER" id="PTHR22777">
    <property type="entry name" value="HEMOLYSIN-RELATED"/>
    <property type="match status" value="1"/>
</dbReference>
<evidence type="ECO:0000259" key="10">
    <source>
        <dbReference type="PROSITE" id="PS51371"/>
    </source>
</evidence>
<evidence type="ECO:0000256" key="9">
    <source>
        <dbReference type="PROSITE-ProRule" id="PRU00703"/>
    </source>
</evidence>
<dbReference type="PANTHER" id="PTHR22777:SF27">
    <property type="entry name" value="MAGNESIUM AND COBALT EFFLUX PROTEIN CORC"/>
    <property type="match status" value="1"/>
</dbReference>
<evidence type="ECO:0000256" key="8">
    <source>
        <dbReference type="ARBA" id="ARBA00040729"/>
    </source>
</evidence>
<gene>
    <name evidence="11" type="ORF">A6A20_04365</name>
</gene>
<proteinExistence type="inferred from homology"/>
<evidence type="ECO:0000256" key="6">
    <source>
        <dbReference type="ARBA" id="ARBA00023285"/>
    </source>
</evidence>
<dbReference type="InterPro" id="IPR054115">
    <property type="entry name" value="CorC_N"/>
</dbReference>
<evidence type="ECO:0000256" key="4">
    <source>
        <dbReference type="ARBA" id="ARBA00022842"/>
    </source>
</evidence>
<dbReference type="InterPro" id="IPR016169">
    <property type="entry name" value="FAD-bd_PCMH_sub2"/>
</dbReference>
<dbReference type="FunFam" id="3.30.465.10:FF:000003">
    <property type="entry name" value="Magnesium and cobalt efflux protein corC"/>
    <property type="match status" value="1"/>
</dbReference>
<name>A0A9X4P910_9PAST</name>
<dbReference type="GO" id="GO:0005886">
    <property type="term" value="C:plasma membrane"/>
    <property type="evidence" value="ECO:0007669"/>
    <property type="project" value="TreeGrafter"/>
</dbReference>
<dbReference type="RefSeq" id="WP_279572328.1">
    <property type="nucleotide sequence ID" value="NZ_LWID01000001.1"/>
</dbReference>
<dbReference type="CDD" id="cd04590">
    <property type="entry name" value="CBS_pair_CorC_HlyC_assoc"/>
    <property type="match status" value="1"/>
</dbReference>
<dbReference type="InterPro" id="IPR044751">
    <property type="entry name" value="Ion_transp-like_CBS"/>
</dbReference>
<dbReference type="InterPro" id="IPR046342">
    <property type="entry name" value="CBS_dom_sf"/>
</dbReference>
<evidence type="ECO:0000256" key="1">
    <source>
        <dbReference type="ARBA" id="ARBA00006337"/>
    </source>
</evidence>
<dbReference type="GO" id="GO:0050660">
    <property type="term" value="F:flavin adenine dinucleotide binding"/>
    <property type="evidence" value="ECO:0007669"/>
    <property type="project" value="InterPro"/>
</dbReference>
<feature type="domain" description="CBS" evidence="10">
    <location>
        <begin position="76"/>
        <end position="135"/>
    </location>
</feature>
<evidence type="ECO:0000256" key="2">
    <source>
        <dbReference type="ARBA" id="ARBA00022448"/>
    </source>
</evidence>